<dbReference type="InterPro" id="IPR011029">
    <property type="entry name" value="DEATH-like_dom_sf"/>
</dbReference>
<gene>
    <name evidence="1" type="ORF">OCTVUL_1B024577</name>
</gene>
<dbReference type="Proteomes" id="UP001162480">
    <property type="component" value="Chromosome 4"/>
</dbReference>
<sequence length="102" mass="12021">MSRLFEDDIWITVLKDSIDSPRDCDTVVSHLKLPDHVIGDYKEKYRGENNFRIYLEKCLVDWKCRVSGNLKDQLYDILKASGCHYIIQKLEDEAKKLIQDDN</sequence>
<reference evidence="1" key="1">
    <citation type="submission" date="2023-08" db="EMBL/GenBank/DDBJ databases">
        <authorList>
            <person name="Alioto T."/>
            <person name="Alioto T."/>
            <person name="Gomez Garrido J."/>
        </authorList>
    </citation>
    <scope>NUCLEOTIDE SEQUENCE</scope>
</reference>
<dbReference type="Gene3D" id="1.10.533.10">
    <property type="entry name" value="Death Domain, Fas"/>
    <property type="match status" value="1"/>
</dbReference>
<evidence type="ECO:0000313" key="1">
    <source>
        <dbReference type="EMBL" id="CAI9721888.1"/>
    </source>
</evidence>
<dbReference type="AlphaFoldDB" id="A0AA36AUH1"/>
<accession>A0AA36AUH1</accession>
<dbReference type="EMBL" id="OX597817">
    <property type="protein sequence ID" value="CAI9721888.1"/>
    <property type="molecule type" value="Genomic_DNA"/>
</dbReference>
<evidence type="ECO:0000313" key="2">
    <source>
        <dbReference type="Proteomes" id="UP001162480"/>
    </source>
</evidence>
<name>A0AA36AUH1_OCTVU</name>
<protein>
    <submittedName>
        <fullName evidence="1">Uncharacterized protein</fullName>
    </submittedName>
</protein>
<proteinExistence type="predicted"/>
<keyword evidence="2" id="KW-1185">Reference proteome</keyword>
<organism evidence="1 2">
    <name type="scientific">Octopus vulgaris</name>
    <name type="common">Common octopus</name>
    <dbReference type="NCBI Taxonomy" id="6645"/>
    <lineage>
        <taxon>Eukaryota</taxon>
        <taxon>Metazoa</taxon>
        <taxon>Spiralia</taxon>
        <taxon>Lophotrochozoa</taxon>
        <taxon>Mollusca</taxon>
        <taxon>Cephalopoda</taxon>
        <taxon>Coleoidea</taxon>
        <taxon>Octopodiformes</taxon>
        <taxon>Octopoda</taxon>
        <taxon>Incirrata</taxon>
        <taxon>Octopodidae</taxon>
        <taxon>Octopus</taxon>
    </lineage>
</organism>